<accession>A0A4U1CUK5</accession>
<protein>
    <submittedName>
        <fullName evidence="2">DUF4198 domain-containing protein</fullName>
    </submittedName>
</protein>
<reference evidence="2 3" key="1">
    <citation type="submission" date="2019-04" db="EMBL/GenBank/DDBJ databases">
        <title>Pedobacter sp. RP-3-22 sp. nov., isolated from Arctic soil.</title>
        <authorList>
            <person name="Dahal R.H."/>
            <person name="Kim D.-U."/>
        </authorList>
    </citation>
    <scope>NUCLEOTIDE SEQUENCE [LARGE SCALE GENOMIC DNA]</scope>
    <source>
        <strain evidence="2 3">RP-3-22</strain>
    </source>
</reference>
<feature type="chain" id="PRO_5020616358" evidence="1">
    <location>
        <begin position="43"/>
        <end position="256"/>
    </location>
</feature>
<gene>
    <name evidence="2" type="ORF">FA048_02705</name>
</gene>
<keyword evidence="1" id="KW-0732">Signal</keyword>
<dbReference type="AlphaFoldDB" id="A0A4U1CUK5"/>
<evidence type="ECO:0000313" key="2">
    <source>
        <dbReference type="EMBL" id="TKC12544.1"/>
    </source>
</evidence>
<dbReference type="Pfam" id="PF10670">
    <property type="entry name" value="DUF4198"/>
    <property type="match status" value="1"/>
</dbReference>
<organism evidence="2 3">
    <name type="scientific">Pedobacter polaris</name>
    <dbReference type="NCBI Taxonomy" id="2571273"/>
    <lineage>
        <taxon>Bacteria</taxon>
        <taxon>Pseudomonadati</taxon>
        <taxon>Bacteroidota</taxon>
        <taxon>Sphingobacteriia</taxon>
        <taxon>Sphingobacteriales</taxon>
        <taxon>Sphingobacteriaceae</taxon>
        <taxon>Pedobacter</taxon>
    </lineage>
</organism>
<name>A0A4U1CUK5_9SPHI</name>
<dbReference type="EMBL" id="SWBR01000001">
    <property type="protein sequence ID" value="TKC12544.1"/>
    <property type="molecule type" value="Genomic_DNA"/>
</dbReference>
<feature type="signal peptide" evidence="1">
    <location>
        <begin position="1"/>
        <end position="42"/>
    </location>
</feature>
<comment type="caution">
    <text evidence="2">The sequence shown here is derived from an EMBL/GenBank/DDBJ whole genome shotgun (WGS) entry which is preliminary data.</text>
</comment>
<dbReference type="SUPFAM" id="SSF49478">
    <property type="entry name" value="Cna protein B-type domain"/>
    <property type="match status" value="1"/>
</dbReference>
<dbReference type="Proteomes" id="UP000309488">
    <property type="component" value="Unassembled WGS sequence"/>
</dbReference>
<dbReference type="InterPro" id="IPR019613">
    <property type="entry name" value="DUF4198"/>
</dbReference>
<sequence length="256" mass="28542">MAGRSSKKLSFKHCLQILIMKTKMILLVALFTVSISSASAHALWLETASTGAKGQAQEVKAFFGEYTTSDISATKKWFSNLKDFNLVLTAPDGTKTTLKTTADSLFYKASFTPNQDGTYLLSVVHVVKDLYQNAKLQYYAFASVTIGTNKNLNNAFPAEASLTIRPSKLVLHTNESASHQLVFNKAPLAKERITIISPDQKKLEVETDKDGRFNFNPIQKGGYFLEAFAEDKTPGKFDGKNYEKVWHVVTYFTEIK</sequence>
<evidence type="ECO:0000256" key="1">
    <source>
        <dbReference type="SAM" id="SignalP"/>
    </source>
</evidence>
<evidence type="ECO:0000313" key="3">
    <source>
        <dbReference type="Proteomes" id="UP000309488"/>
    </source>
</evidence>
<dbReference type="OrthoDB" id="1148550at2"/>
<keyword evidence="3" id="KW-1185">Reference proteome</keyword>
<proteinExistence type="predicted"/>